<organism evidence="1 2">
    <name type="scientific">Neisseria canis</name>
    <dbReference type="NCBI Taxonomy" id="493"/>
    <lineage>
        <taxon>Bacteria</taxon>
        <taxon>Pseudomonadati</taxon>
        <taxon>Pseudomonadota</taxon>
        <taxon>Betaproteobacteria</taxon>
        <taxon>Neisseriales</taxon>
        <taxon>Neisseriaceae</taxon>
        <taxon>Neisseria</taxon>
    </lineage>
</organism>
<protein>
    <submittedName>
        <fullName evidence="1">Uncharacterized protein</fullName>
    </submittedName>
</protein>
<sequence>MLDNEGLAIWWLFDKDKKVQKKLTVLERKGVYDGTGLRDCHAVSTQCLIISEKKPEYSRYRFEACRQNN</sequence>
<name>A0A448D7P7_9NEIS</name>
<gene>
    <name evidence="1" type="ORF">NCTC10296_01044</name>
</gene>
<dbReference type="AlphaFoldDB" id="A0A448D7P7"/>
<accession>A0A448D7P7</accession>
<dbReference type="KEGG" id="nci:NCTC10296_01044"/>
<dbReference type="STRING" id="493.BWD07_06315"/>
<proteinExistence type="predicted"/>
<dbReference type="EMBL" id="LR134313">
    <property type="protein sequence ID" value="VEF00811.1"/>
    <property type="molecule type" value="Genomic_DNA"/>
</dbReference>
<keyword evidence="2" id="KW-1185">Reference proteome</keyword>
<evidence type="ECO:0000313" key="2">
    <source>
        <dbReference type="Proteomes" id="UP000279284"/>
    </source>
</evidence>
<dbReference type="Proteomes" id="UP000279284">
    <property type="component" value="Chromosome"/>
</dbReference>
<evidence type="ECO:0000313" key="1">
    <source>
        <dbReference type="EMBL" id="VEF00811.1"/>
    </source>
</evidence>
<reference evidence="1 2" key="1">
    <citation type="submission" date="2018-12" db="EMBL/GenBank/DDBJ databases">
        <authorList>
            <consortium name="Pathogen Informatics"/>
        </authorList>
    </citation>
    <scope>NUCLEOTIDE SEQUENCE [LARGE SCALE GENOMIC DNA]</scope>
    <source>
        <strain evidence="1 2">NCTC10296</strain>
    </source>
</reference>